<dbReference type="InterPro" id="IPR025411">
    <property type="entry name" value="DUF4136"/>
</dbReference>
<dbReference type="Pfam" id="PF13590">
    <property type="entry name" value="DUF4136"/>
    <property type="match status" value="1"/>
</dbReference>
<keyword evidence="3" id="KW-1185">Reference proteome</keyword>
<accession>A0ABU1KA42</accession>
<evidence type="ECO:0000313" key="2">
    <source>
        <dbReference type="EMBL" id="MDR6301367.1"/>
    </source>
</evidence>
<protein>
    <recommendedName>
        <fullName evidence="1">DUF4136 domain-containing protein</fullName>
    </recommendedName>
</protein>
<evidence type="ECO:0000259" key="1">
    <source>
        <dbReference type="Pfam" id="PF13590"/>
    </source>
</evidence>
<gene>
    <name evidence="2" type="ORF">GGR31_002018</name>
</gene>
<sequence length="174" mass="19131">MKIYIGIILAFLLISCGGTKAYFDYDQEVDFSKFNTYGFYADMESGLSELDQDRMIAALDTVLQENNFNKSETPDFKINIFAEPFNKASNSSIGIGLGGGGGAVGGGVSGGIPVGGDQLFLSITIDFADAVTNELFWQAVVESRFNENWSPQERSEFFREIAEKALENYPPEED</sequence>
<reference evidence="2 3" key="1">
    <citation type="submission" date="2023-07" db="EMBL/GenBank/DDBJ databases">
        <title>Genomic Encyclopedia of Type Strains, Phase IV (KMG-IV): sequencing the most valuable type-strain genomes for metagenomic binning, comparative biology and taxonomic classification.</title>
        <authorList>
            <person name="Goeker M."/>
        </authorList>
    </citation>
    <scope>NUCLEOTIDE SEQUENCE [LARGE SCALE GENOMIC DNA]</scope>
    <source>
        <strain evidence="2 3">DSM 102814</strain>
    </source>
</reference>
<proteinExistence type="predicted"/>
<name>A0ABU1KA42_9FLAO</name>
<organism evidence="2 3">
    <name type="scientific">Mesonia maritima</name>
    <dbReference type="NCBI Taxonomy" id="1793873"/>
    <lineage>
        <taxon>Bacteria</taxon>
        <taxon>Pseudomonadati</taxon>
        <taxon>Bacteroidota</taxon>
        <taxon>Flavobacteriia</taxon>
        <taxon>Flavobacteriales</taxon>
        <taxon>Flavobacteriaceae</taxon>
        <taxon>Mesonia</taxon>
    </lineage>
</organism>
<dbReference type="EMBL" id="JAVDQA010000005">
    <property type="protein sequence ID" value="MDR6301367.1"/>
    <property type="molecule type" value="Genomic_DNA"/>
</dbReference>
<evidence type="ECO:0000313" key="3">
    <source>
        <dbReference type="Proteomes" id="UP001257659"/>
    </source>
</evidence>
<dbReference type="Gene3D" id="3.30.160.670">
    <property type="match status" value="1"/>
</dbReference>
<dbReference type="RefSeq" id="WP_309728711.1">
    <property type="nucleotide sequence ID" value="NZ_JAVDQA010000005.1"/>
</dbReference>
<dbReference type="Proteomes" id="UP001257659">
    <property type="component" value="Unassembled WGS sequence"/>
</dbReference>
<comment type="caution">
    <text evidence="2">The sequence shown here is derived from an EMBL/GenBank/DDBJ whole genome shotgun (WGS) entry which is preliminary data.</text>
</comment>
<dbReference type="PROSITE" id="PS51257">
    <property type="entry name" value="PROKAR_LIPOPROTEIN"/>
    <property type="match status" value="1"/>
</dbReference>
<feature type="domain" description="DUF4136" evidence="1">
    <location>
        <begin position="24"/>
        <end position="171"/>
    </location>
</feature>